<organism evidence="1">
    <name type="scientific">Amphimedon queenslandica</name>
    <name type="common">Sponge</name>
    <dbReference type="NCBI Taxonomy" id="400682"/>
    <lineage>
        <taxon>Eukaryota</taxon>
        <taxon>Metazoa</taxon>
        <taxon>Porifera</taxon>
        <taxon>Demospongiae</taxon>
        <taxon>Heteroscleromorpha</taxon>
        <taxon>Haplosclerida</taxon>
        <taxon>Niphatidae</taxon>
        <taxon>Amphimedon</taxon>
    </lineage>
</organism>
<proteinExistence type="predicted"/>
<sequence>DDWSCALLLLTNIIHAGDWLGVIASSTLGLHLLDAEFRVCLCYWLGVLAKAVCDSVVLQSQM</sequence>
<accession>A0A1X7TNI1</accession>
<evidence type="ECO:0000313" key="1">
    <source>
        <dbReference type="EnsemblMetazoa" id="Aqu2.1.16230_001"/>
    </source>
</evidence>
<dbReference type="InParanoid" id="A0A1X7TNI1"/>
<protein>
    <submittedName>
        <fullName evidence="1">Uncharacterized protein</fullName>
    </submittedName>
</protein>
<name>A0A1X7TNI1_AMPQE</name>
<reference evidence="1" key="1">
    <citation type="submission" date="2017-05" db="UniProtKB">
        <authorList>
            <consortium name="EnsemblMetazoa"/>
        </authorList>
    </citation>
    <scope>IDENTIFICATION</scope>
</reference>
<dbReference type="EnsemblMetazoa" id="Aqu2.1.16230_001">
    <property type="protein sequence ID" value="Aqu2.1.16230_001"/>
    <property type="gene ID" value="Aqu2.1.16230"/>
</dbReference>
<dbReference type="AlphaFoldDB" id="A0A1X7TNI1"/>